<proteinExistence type="predicted"/>
<sequence>MNRGQEASGGPRTVDRGAASKCFENGPVLRSGKKAHLDRAVKENLGRYKAHYINEMGLSRPIEVGRILMSSWETPLSKASLSWLGSEWRPSDILHLLLSLSTRGVLPPLGRRSSRVISEAMRLLRLDEAVLEQEAAEYQSTVPMCEGEEDREGSENEEWDSMVMRARGAVNKMGGVVNRARRMSYAAMEMAVDELMRGGGAARAAEFMVAFAGSREESFYQKSFYNDSFYQIRFEIADPRFVRITLAIRTP</sequence>
<accession>A0AAV9DVL4</accession>
<dbReference type="AlphaFoldDB" id="A0AAV9DVL4"/>
<evidence type="ECO:0000259" key="1">
    <source>
        <dbReference type="PROSITE" id="PS51806"/>
    </source>
</evidence>
<dbReference type="InterPro" id="IPR025422">
    <property type="entry name" value="TGA_domain"/>
</dbReference>
<comment type="caution">
    <text evidence="2">The sequence shown here is derived from an EMBL/GenBank/DDBJ whole genome shotgun (WGS) entry which is preliminary data.</text>
</comment>
<feature type="domain" description="DOG1" evidence="1">
    <location>
        <begin position="8"/>
        <end position="225"/>
    </location>
</feature>
<gene>
    <name evidence="2" type="ORF">QJS10_CPB11g00149</name>
</gene>
<evidence type="ECO:0000313" key="2">
    <source>
        <dbReference type="EMBL" id="KAK1305323.1"/>
    </source>
</evidence>
<dbReference type="Proteomes" id="UP001180020">
    <property type="component" value="Unassembled WGS sequence"/>
</dbReference>
<keyword evidence="3" id="KW-1185">Reference proteome</keyword>
<dbReference type="PROSITE" id="PS51806">
    <property type="entry name" value="DOG1"/>
    <property type="match status" value="1"/>
</dbReference>
<reference evidence="2" key="2">
    <citation type="submission" date="2023-06" db="EMBL/GenBank/DDBJ databases">
        <authorList>
            <person name="Ma L."/>
            <person name="Liu K.-W."/>
            <person name="Li Z."/>
            <person name="Hsiao Y.-Y."/>
            <person name="Qi Y."/>
            <person name="Fu T."/>
            <person name="Tang G."/>
            <person name="Zhang D."/>
            <person name="Sun W.-H."/>
            <person name="Liu D.-K."/>
            <person name="Li Y."/>
            <person name="Chen G.-Z."/>
            <person name="Liu X.-D."/>
            <person name="Liao X.-Y."/>
            <person name="Jiang Y.-T."/>
            <person name="Yu X."/>
            <person name="Hao Y."/>
            <person name="Huang J."/>
            <person name="Zhao X.-W."/>
            <person name="Ke S."/>
            <person name="Chen Y.-Y."/>
            <person name="Wu W.-L."/>
            <person name="Hsu J.-L."/>
            <person name="Lin Y.-F."/>
            <person name="Huang M.-D."/>
            <person name="Li C.-Y."/>
            <person name="Huang L."/>
            <person name="Wang Z.-W."/>
            <person name="Zhao X."/>
            <person name="Zhong W.-Y."/>
            <person name="Peng D.-H."/>
            <person name="Ahmad S."/>
            <person name="Lan S."/>
            <person name="Zhang J.-S."/>
            <person name="Tsai W.-C."/>
            <person name="Van De Peer Y."/>
            <person name="Liu Z.-J."/>
        </authorList>
    </citation>
    <scope>NUCLEOTIDE SEQUENCE</scope>
    <source>
        <strain evidence="2">CP</strain>
        <tissue evidence="2">Leaves</tissue>
    </source>
</reference>
<dbReference type="EMBL" id="JAUJYO010000011">
    <property type="protein sequence ID" value="KAK1305323.1"/>
    <property type="molecule type" value="Genomic_DNA"/>
</dbReference>
<dbReference type="Pfam" id="PF14144">
    <property type="entry name" value="DOG1"/>
    <property type="match status" value="1"/>
</dbReference>
<reference evidence="2" key="1">
    <citation type="journal article" date="2023" name="Nat. Commun.">
        <title>Diploid and tetraploid genomes of Acorus and the evolution of monocots.</title>
        <authorList>
            <person name="Ma L."/>
            <person name="Liu K.W."/>
            <person name="Li Z."/>
            <person name="Hsiao Y.Y."/>
            <person name="Qi Y."/>
            <person name="Fu T."/>
            <person name="Tang G.D."/>
            <person name="Zhang D."/>
            <person name="Sun W.H."/>
            <person name="Liu D.K."/>
            <person name="Li Y."/>
            <person name="Chen G.Z."/>
            <person name="Liu X.D."/>
            <person name="Liao X.Y."/>
            <person name="Jiang Y.T."/>
            <person name="Yu X."/>
            <person name="Hao Y."/>
            <person name="Huang J."/>
            <person name="Zhao X.W."/>
            <person name="Ke S."/>
            <person name="Chen Y.Y."/>
            <person name="Wu W.L."/>
            <person name="Hsu J.L."/>
            <person name="Lin Y.F."/>
            <person name="Huang M.D."/>
            <person name="Li C.Y."/>
            <person name="Huang L."/>
            <person name="Wang Z.W."/>
            <person name="Zhao X."/>
            <person name="Zhong W.Y."/>
            <person name="Peng D.H."/>
            <person name="Ahmad S."/>
            <person name="Lan S."/>
            <person name="Zhang J.S."/>
            <person name="Tsai W.C."/>
            <person name="Van de Peer Y."/>
            <person name="Liu Z.J."/>
        </authorList>
    </citation>
    <scope>NUCLEOTIDE SEQUENCE</scope>
    <source>
        <strain evidence="2">CP</strain>
    </source>
</reference>
<evidence type="ECO:0000313" key="3">
    <source>
        <dbReference type="Proteomes" id="UP001180020"/>
    </source>
</evidence>
<protein>
    <recommendedName>
        <fullName evidence="1">DOG1 domain-containing protein</fullName>
    </recommendedName>
</protein>
<name>A0AAV9DVL4_ACOCL</name>
<dbReference type="GO" id="GO:0006351">
    <property type="term" value="P:DNA-templated transcription"/>
    <property type="evidence" value="ECO:0007669"/>
    <property type="project" value="InterPro"/>
</dbReference>
<dbReference type="GO" id="GO:0043565">
    <property type="term" value="F:sequence-specific DNA binding"/>
    <property type="evidence" value="ECO:0007669"/>
    <property type="project" value="InterPro"/>
</dbReference>
<organism evidence="2 3">
    <name type="scientific">Acorus calamus</name>
    <name type="common">Sweet flag</name>
    <dbReference type="NCBI Taxonomy" id="4465"/>
    <lineage>
        <taxon>Eukaryota</taxon>
        <taxon>Viridiplantae</taxon>
        <taxon>Streptophyta</taxon>
        <taxon>Embryophyta</taxon>
        <taxon>Tracheophyta</taxon>
        <taxon>Spermatophyta</taxon>
        <taxon>Magnoliopsida</taxon>
        <taxon>Liliopsida</taxon>
        <taxon>Acoraceae</taxon>
        <taxon>Acorus</taxon>
    </lineage>
</organism>